<keyword evidence="9" id="KW-1185">Reference proteome</keyword>
<gene>
    <name evidence="8" type="ORF">R1sor_010180</name>
</gene>
<evidence type="ECO:0000256" key="7">
    <source>
        <dbReference type="SAM" id="Phobius"/>
    </source>
</evidence>
<name>A0ABD3I0M7_9MARC</name>
<evidence type="ECO:0000256" key="1">
    <source>
        <dbReference type="ARBA" id="ARBA00004141"/>
    </source>
</evidence>
<dbReference type="GO" id="GO:0016020">
    <property type="term" value="C:membrane"/>
    <property type="evidence" value="ECO:0007669"/>
    <property type="project" value="UniProtKB-SubCell"/>
</dbReference>
<keyword evidence="3" id="KW-0808">Transferase</keyword>
<evidence type="ECO:0000256" key="6">
    <source>
        <dbReference type="ARBA" id="ARBA00023136"/>
    </source>
</evidence>
<dbReference type="Pfam" id="PF01940">
    <property type="entry name" value="DUF92"/>
    <property type="match status" value="2"/>
</dbReference>
<feature type="transmembrane region" description="Helical" evidence="7">
    <location>
        <begin position="169"/>
        <end position="186"/>
    </location>
</feature>
<dbReference type="PANTHER" id="PTHR13353">
    <property type="entry name" value="TRANSMEMBRANE PROTEIN 19"/>
    <property type="match status" value="1"/>
</dbReference>
<evidence type="ECO:0000256" key="3">
    <source>
        <dbReference type="ARBA" id="ARBA00022679"/>
    </source>
</evidence>
<sequence length="187" mass="20057">MNDAFICESGRFPSTVESMCTGVPLITWPLSADQPMNTRYVTDVSKVGIPMRDGVADESQVLANSIVDTLLSLGVAYTTGFQGCNGDTWSSEIRVLSNSTPRLITTFRWLLLPIGIAMGLLGSLFDSVLGATVQFSGICAVRKKVVGKPGPTVKRISGYDILTNTSVNFVYALLMSLATATAYLYVV</sequence>
<dbReference type="Gene3D" id="3.40.50.2000">
    <property type="entry name" value="Glycogen Phosphorylase B"/>
    <property type="match status" value="1"/>
</dbReference>
<organism evidence="8 9">
    <name type="scientific">Riccia sorocarpa</name>
    <dbReference type="NCBI Taxonomy" id="122646"/>
    <lineage>
        <taxon>Eukaryota</taxon>
        <taxon>Viridiplantae</taxon>
        <taxon>Streptophyta</taxon>
        <taxon>Embryophyta</taxon>
        <taxon>Marchantiophyta</taxon>
        <taxon>Marchantiopsida</taxon>
        <taxon>Marchantiidae</taxon>
        <taxon>Marchantiales</taxon>
        <taxon>Ricciaceae</taxon>
        <taxon>Riccia</taxon>
    </lineage>
</organism>
<evidence type="ECO:0000256" key="4">
    <source>
        <dbReference type="ARBA" id="ARBA00022692"/>
    </source>
</evidence>
<dbReference type="SUPFAM" id="SSF53756">
    <property type="entry name" value="UDP-Glycosyltransferase/glycogen phosphorylase"/>
    <property type="match status" value="1"/>
</dbReference>
<keyword evidence="5 7" id="KW-1133">Transmembrane helix</keyword>
<evidence type="ECO:0008006" key="10">
    <source>
        <dbReference type="Google" id="ProtNLM"/>
    </source>
</evidence>
<dbReference type="GO" id="GO:0016740">
    <property type="term" value="F:transferase activity"/>
    <property type="evidence" value="ECO:0007669"/>
    <property type="project" value="UniProtKB-KW"/>
</dbReference>
<comment type="caution">
    <text evidence="8">The sequence shown here is derived from an EMBL/GenBank/DDBJ whole genome shotgun (WGS) entry which is preliminary data.</text>
</comment>
<keyword evidence="6 7" id="KW-0472">Membrane</keyword>
<comment type="similarity">
    <text evidence="2">Belongs to the TMEM19 family.</text>
</comment>
<evidence type="ECO:0000313" key="8">
    <source>
        <dbReference type="EMBL" id="KAL3696104.1"/>
    </source>
</evidence>
<dbReference type="AlphaFoldDB" id="A0ABD3I0M7"/>
<dbReference type="Pfam" id="PF00201">
    <property type="entry name" value="UDPGT"/>
    <property type="match status" value="1"/>
</dbReference>
<dbReference type="Proteomes" id="UP001633002">
    <property type="component" value="Unassembled WGS sequence"/>
</dbReference>
<dbReference type="EMBL" id="JBJQOH010000002">
    <property type="protein sequence ID" value="KAL3696104.1"/>
    <property type="molecule type" value="Genomic_DNA"/>
</dbReference>
<dbReference type="InterPro" id="IPR002213">
    <property type="entry name" value="UDP_glucos_trans"/>
</dbReference>
<reference evidence="8 9" key="1">
    <citation type="submission" date="2024-09" db="EMBL/GenBank/DDBJ databases">
        <title>Chromosome-scale assembly of Riccia sorocarpa.</title>
        <authorList>
            <person name="Paukszto L."/>
        </authorList>
    </citation>
    <scope>NUCLEOTIDE SEQUENCE [LARGE SCALE GENOMIC DNA]</scope>
    <source>
        <strain evidence="8">LP-2024</strain>
        <tissue evidence="8">Aerial parts of the thallus</tissue>
    </source>
</reference>
<evidence type="ECO:0000256" key="2">
    <source>
        <dbReference type="ARBA" id="ARBA00009012"/>
    </source>
</evidence>
<accession>A0ABD3I0M7</accession>
<proteinExistence type="inferred from homology"/>
<protein>
    <recommendedName>
        <fullName evidence="10">Glucuronosyltransferase</fullName>
    </recommendedName>
</protein>
<evidence type="ECO:0000256" key="5">
    <source>
        <dbReference type="ARBA" id="ARBA00022989"/>
    </source>
</evidence>
<feature type="transmembrane region" description="Helical" evidence="7">
    <location>
        <begin position="107"/>
        <end position="125"/>
    </location>
</feature>
<dbReference type="InterPro" id="IPR002794">
    <property type="entry name" value="DUF92_TMEM19"/>
</dbReference>
<keyword evidence="4 7" id="KW-0812">Transmembrane</keyword>
<comment type="subcellular location">
    <subcellularLocation>
        <location evidence="1">Membrane</location>
        <topology evidence="1">Multi-pass membrane protein</topology>
    </subcellularLocation>
</comment>
<dbReference type="PANTHER" id="PTHR13353:SF14">
    <property type="entry name" value="PROTEIN PGR"/>
    <property type="match status" value="1"/>
</dbReference>
<evidence type="ECO:0000313" key="9">
    <source>
        <dbReference type="Proteomes" id="UP001633002"/>
    </source>
</evidence>